<reference evidence="2" key="2">
    <citation type="journal article" date="2018" name="Nat. Commun.">
        <title>Tailed giant Tupanvirus possesses the most complete translational apparatus of the known virosphere.</title>
        <authorList>
            <person name="Abrahao J."/>
            <person name="Silva L."/>
            <person name="Silva L.S."/>
            <person name="Khalil J.Y.B."/>
            <person name="Rodrigues R."/>
            <person name="Arantes T."/>
            <person name="Assis F."/>
            <person name="Boratto P."/>
            <person name="Andrade M."/>
            <person name="Kroon E.G."/>
            <person name="Ribeiro B."/>
            <person name="Bergier I."/>
            <person name="Seligmann H."/>
            <person name="Ghigo E."/>
            <person name="Colson P."/>
            <person name="Levasseur A."/>
            <person name="Kroemer G."/>
            <person name="Raoult D."/>
            <person name="La Scola B."/>
        </authorList>
    </citation>
    <scope>NUCLEOTIDE SEQUENCE [LARGE SCALE GENOMIC DNA]</scope>
    <source>
        <strain evidence="2">Deep ocean</strain>
    </source>
</reference>
<keyword evidence="1" id="KW-0812">Transmembrane</keyword>
<organism evidence="2">
    <name type="scientific">Tupanvirus deep ocean</name>
    <dbReference type="NCBI Taxonomy" id="2126984"/>
    <lineage>
        <taxon>Viruses</taxon>
        <taxon>Varidnaviria</taxon>
        <taxon>Bamfordvirae</taxon>
        <taxon>Nucleocytoviricota</taxon>
        <taxon>Megaviricetes</taxon>
        <taxon>Imitervirales</taxon>
        <taxon>Mimiviridae</taxon>
        <taxon>Megamimivirinae</taxon>
        <taxon>Tupanvirus</taxon>
        <taxon>Tupanvirus altamarinense</taxon>
    </lineage>
</organism>
<proteinExistence type="predicted"/>
<evidence type="ECO:0000256" key="1">
    <source>
        <dbReference type="SAM" id="Phobius"/>
    </source>
</evidence>
<accession>A0A6N1NC79</accession>
<sequence length="255" mass="29498">MIKFILYFFVLGNVLSIDLPASFEIDANSCNFWKKEGKWNYNNKQLVTWKQNCYAYSPSDIELFDNNNKIGRTHQKVLNVGTKIKLYNKNNDIVAIFEEDIFKSISSIKSQYRIKDANDKTLAISSKFELFGTEFSVHDMNGYLIAKAKQNFGNKIEQNFCSNGVWYITFNETNSDQLNNPSNRWIIASMITIKAVRDTDRDSDGNVKQSNCQQLYYFLIIGLPVILGVILIGIILFFICYYKQKGNCGYYKLPF</sequence>
<keyword evidence="1" id="KW-1133">Transmembrane helix</keyword>
<keyword evidence="1" id="KW-0472">Membrane</keyword>
<dbReference type="KEGG" id="vg:80516760"/>
<protein>
    <submittedName>
        <fullName evidence="2">Uncharacterized protein</fullName>
    </submittedName>
</protein>
<feature type="transmembrane region" description="Helical" evidence="1">
    <location>
        <begin position="215"/>
        <end position="242"/>
    </location>
</feature>
<evidence type="ECO:0000313" key="2">
    <source>
        <dbReference type="EMBL" id="QKU33469.1"/>
    </source>
</evidence>
<name>A0A6N1NC79_9VIRU</name>
<dbReference type="RefSeq" id="YP_010780069.1">
    <property type="nucleotide sequence ID" value="NC_075038.1"/>
</dbReference>
<reference evidence="2" key="1">
    <citation type="submission" date="2017-06" db="EMBL/GenBank/DDBJ databases">
        <authorList>
            <person name="Assis F.L."/>
            <person name="Abrahao J.S."/>
            <person name="Silva L."/>
            <person name="Khalil J.B."/>
            <person name="Rodrigues R."/>
            <person name="Silva L.S."/>
            <person name="Boratto P."/>
            <person name="Andrade M."/>
            <person name="Kroon E.G."/>
            <person name="Ribeiro B."/>
            <person name="Bergier I."/>
            <person name="Seligmann H."/>
            <person name="Ghigo E."/>
            <person name="Colson P."/>
            <person name="Levasseur A."/>
            <person name="Raoult D."/>
            <person name="Scola B.L."/>
        </authorList>
    </citation>
    <scope>NUCLEOTIDE SEQUENCE</scope>
    <source>
        <strain evidence="2">Deep ocean</strain>
    </source>
</reference>
<dbReference type="GeneID" id="80516760"/>
<dbReference type="EMBL" id="MF405918">
    <property type="protein sequence ID" value="QKU33469.1"/>
    <property type="molecule type" value="Genomic_DNA"/>
</dbReference>